<accession>A0AAN5CT06</accession>
<keyword evidence="2" id="KW-1185">Reference proteome</keyword>
<dbReference type="Proteomes" id="UP001328107">
    <property type="component" value="Unassembled WGS sequence"/>
</dbReference>
<evidence type="ECO:0000313" key="2">
    <source>
        <dbReference type="Proteomes" id="UP001328107"/>
    </source>
</evidence>
<sequence length="91" mass="10160">MIVKIKSRITSTRSRCAPQLTCSIYICAFAFIVSVAEARIAEPNASQDYEPFLSNGDLERPLEDHVFLTETDFEAGERISKESPVQSSFLS</sequence>
<dbReference type="EMBL" id="BTRK01000004">
    <property type="protein sequence ID" value="GMR50183.1"/>
    <property type="molecule type" value="Genomic_DNA"/>
</dbReference>
<name>A0AAN5CT06_9BILA</name>
<comment type="caution">
    <text evidence="1">The sequence shown here is derived from an EMBL/GenBank/DDBJ whole genome shotgun (WGS) entry which is preliminary data.</text>
</comment>
<protein>
    <submittedName>
        <fullName evidence="1">Uncharacterized protein</fullName>
    </submittedName>
</protein>
<reference evidence="2" key="1">
    <citation type="submission" date="2022-10" db="EMBL/GenBank/DDBJ databases">
        <title>Genome assembly of Pristionchus species.</title>
        <authorList>
            <person name="Yoshida K."/>
            <person name="Sommer R.J."/>
        </authorList>
    </citation>
    <scope>NUCLEOTIDE SEQUENCE [LARGE SCALE GENOMIC DNA]</scope>
    <source>
        <strain evidence="2">RS5460</strain>
    </source>
</reference>
<organism evidence="1 2">
    <name type="scientific">Pristionchus mayeri</name>
    <dbReference type="NCBI Taxonomy" id="1317129"/>
    <lineage>
        <taxon>Eukaryota</taxon>
        <taxon>Metazoa</taxon>
        <taxon>Ecdysozoa</taxon>
        <taxon>Nematoda</taxon>
        <taxon>Chromadorea</taxon>
        <taxon>Rhabditida</taxon>
        <taxon>Rhabditina</taxon>
        <taxon>Diplogasteromorpha</taxon>
        <taxon>Diplogasteroidea</taxon>
        <taxon>Neodiplogasteridae</taxon>
        <taxon>Pristionchus</taxon>
    </lineage>
</organism>
<feature type="non-terminal residue" evidence="1">
    <location>
        <position position="91"/>
    </location>
</feature>
<proteinExistence type="predicted"/>
<evidence type="ECO:0000313" key="1">
    <source>
        <dbReference type="EMBL" id="GMR50183.1"/>
    </source>
</evidence>
<dbReference type="AlphaFoldDB" id="A0AAN5CT06"/>
<gene>
    <name evidence="1" type="ORF">PMAYCL1PPCAC_20378</name>
</gene>